<keyword evidence="4 8" id="KW-0808">Transferase</keyword>
<dbReference type="InterPro" id="IPR037033">
    <property type="entry name" value="DNA-dir_RNAP_su2_hyb_sf"/>
</dbReference>
<dbReference type="GO" id="GO:0000428">
    <property type="term" value="C:DNA-directed RNA polymerase complex"/>
    <property type="evidence" value="ECO:0007669"/>
    <property type="project" value="UniProtKB-KW"/>
</dbReference>
<comment type="similarity">
    <text evidence="2">In the C-terminal section; belongs to the RNA polymerase beta' chain family.</text>
</comment>
<dbReference type="PROSITE" id="PS01166">
    <property type="entry name" value="RNA_POL_BETA"/>
    <property type="match status" value="1"/>
</dbReference>
<dbReference type="FunFam" id="3.90.1800.10:FF:000001">
    <property type="entry name" value="DNA-directed RNA polymerase subunit beta"/>
    <property type="match status" value="1"/>
</dbReference>
<keyword evidence="5 8" id="KW-0548">Nucleotidyltransferase</keyword>
<comment type="similarity">
    <text evidence="1">In the N-terminal section; belongs to the RNA polymerase beta chain family.</text>
</comment>
<evidence type="ECO:0000259" key="14">
    <source>
        <dbReference type="Pfam" id="PF04563"/>
    </source>
</evidence>
<dbReference type="Gene3D" id="2.40.270.10">
    <property type="entry name" value="DNA-directed RNA polymerase, subunit 2, domain 6"/>
    <property type="match status" value="1"/>
</dbReference>
<sequence length="1361" mass="151061">MSLTFTGKKRIRKSFGRIPEVVRMPNLIEVQKSSYNQFLQKSIPHEDRGSDEGMNGVFNSVFPVRDFSDRAVLEYVSFVFEKPKFDEEECQQRDITYAAPLKVKMRLVVFDVDDDTGARSVKDIKEQDVYMGDIPLMTAKGTFIVNGTERVIVSQMHRSPGVFFSHDKGKGHSSGKFLFSARIIPYRGSWLDFEFDAKDILYARIDRRRKLPATTVLYALGMTREEILEQYYESISFKRDKKKDGWTRPFNADEYRGAKLLRDLVDAKTGEVVAPAGRKLTKRGAKKLADDGVKSVLISNEEMSERFVAGDIVNTETGQIYSEAGDELSLEIMDQINEAGITELSVLNIDHVNVGPYIRNTLAADKNDSREGALVDIYRVMRPGEPPTAEAAEDLFNSLFFDGERYDLSAVGRVKMNLRMDMQDVGDEIRVLRKEDILAVVETLTKLKDGIGSIDDIDNLGNRRVRSVGELMQNQYRIGLLRMERAIKERMQSVDIETVMPHDLINAKPAAAVVREFFGSSQLSQFMDQTNPLSEITHKRRLSALGPGGLTRERAGFEVRDVHPTHYGRICPIETPEGPNIGLINSLATHARVNKYGFIESPYRKINKGKLTSEVVYLSAMEEARYSVAQANAKVTDKNELAEDFVTCRVNGDVTPIAREDVDFIDVSPKQLVSVAAALIPFLENDDANRALMGSNMMRQAVPLLKAEAPLVGTGMESVVALDSGATVAAKRKGVVEQVDAKRIVVRATEETDLSVSGVDIYNLLKFQRSNQSTCINQRPLVKVGDIVNAGDIIADGPSTDLGELALGKNVLVAFMPWNGYNFEDSILISERIVRDDVYTSLHIEEFSIMARDTKLGPEEITRDIPNVGEETLRNLDEAGIVAVGAEVHAGDILVGKVTPKGESPMTPEEKLLRAIFGEKASDVRDTSLKLSPGASGTVVEVRVFNRHGVDKDERAMQIEREEIESLGKDRDDELKILERSIYNSVQKTLLGKNAVSGPRGFKKGPVTEETLNDVPRSDWWRIGVDDEEAIGQLEALKEQYDSSKQRLDARFEDKVDKLQRGDELPPGVMKMVKVFVAVKRKLQPGDKMAGRHGNKGVISKINPVEDMPFLETGQAVDIVLNPLGVPSRMNVGQILETHMGWACAGIGKLIDDALETYKIDHDMAALREAVQHGYGEDEVLPRKNEEIIELAGNVTGGVPIATPVFDGAREPDIVKLLERAGLNGSGQMVLHDGRTGEKFTRPVTVGYKYLLKLHHLVDDKIHARSIGPYSLVTQQPLGGKAQFGGQRFGEMEVWALEAYGAAYTLQEMLTVKSDDVAGRTKVYESIVRGDDGFEAGIPESFNVLVKEIRSLGLNVELTNG</sequence>
<evidence type="ECO:0000256" key="1">
    <source>
        <dbReference type="ARBA" id="ARBA00007616"/>
    </source>
</evidence>
<comment type="catalytic activity">
    <reaction evidence="7 8 10">
        <text>RNA(n) + a ribonucleoside 5'-triphosphate = RNA(n+1) + diphosphate</text>
        <dbReference type="Rhea" id="RHEA:21248"/>
        <dbReference type="Rhea" id="RHEA-COMP:14527"/>
        <dbReference type="Rhea" id="RHEA-COMP:17342"/>
        <dbReference type="ChEBI" id="CHEBI:33019"/>
        <dbReference type="ChEBI" id="CHEBI:61557"/>
        <dbReference type="ChEBI" id="CHEBI:140395"/>
        <dbReference type="EC" id="2.7.7.6"/>
    </reaction>
</comment>
<dbReference type="Pfam" id="PF04560">
    <property type="entry name" value="RNA_pol_Rpb2_7"/>
    <property type="match status" value="1"/>
</dbReference>
<dbReference type="Gene3D" id="2.30.150.10">
    <property type="entry name" value="DNA-directed RNA polymerase, beta subunit, external 1 domain"/>
    <property type="match status" value="1"/>
</dbReference>
<dbReference type="NCBIfam" id="NF001616">
    <property type="entry name" value="PRK00405.1"/>
    <property type="match status" value="1"/>
</dbReference>
<dbReference type="Gene3D" id="3.90.1110.10">
    <property type="entry name" value="RNA polymerase Rpb2, domain 2"/>
    <property type="match status" value="1"/>
</dbReference>
<dbReference type="Gene3D" id="2.40.50.100">
    <property type="match status" value="1"/>
</dbReference>
<proteinExistence type="inferred from homology"/>
<evidence type="ECO:0000256" key="2">
    <source>
        <dbReference type="ARBA" id="ARBA00009839"/>
    </source>
</evidence>
<dbReference type="InterPro" id="IPR014724">
    <property type="entry name" value="RNA_pol_RPB2_OB-fold"/>
</dbReference>
<dbReference type="InterPro" id="IPR007121">
    <property type="entry name" value="RNA_pol_bsu_CS"/>
</dbReference>
<dbReference type="Gene3D" id="2.40.50.150">
    <property type="match status" value="1"/>
</dbReference>
<evidence type="ECO:0000313" key="17">
    <source>
        <dbReference type="EMBL" id="GGX75887.1"/>
    </source>
</evidence>
<evidence type="ECO:0000256" key="4">
    <source>
        <dbReference type="ARBA" id="ARBA00022679"/>
    </source>
</evidence>
<dbReference type="Pfam" id="PF10385">
    <property type="entry name" value="RNA_pol_Rpb2_45"/>
    <property type="match status" value="1"/>
</dbReference>
<dbReference type="InterPro" id="IPR019462">
    <property type="entry name" value="DNA-dir_RNA_pol_bsu_external_1"/>
</dbReference>
<dbReference type="Proteomes" id="UP000600865">
    <property type="component" value="Unassembled WGS sequence"/>
</dbReference>
<evidence type="ECO:0000259" key="15">
    <source>
        <dbReference type="Pfam" id="PF04565"/>
    </source>
</evidence>
<dbReference type="GO" id="GO:0003677">
    <property type="term" value="F:DNA binding"/>
    <property type="evidence" value="ECO:0007669"/>
    <property type="project" value="UniProtKB-UniRule"/>
</dbReference>
<feature type="domain" description="DNA-directed RNA polymerase beta subunit external 1" evidence="16">
    <location>
        <begin position="603"/>
        <end position="668"/>
    </location>
</feature>
<dbReference type="InterPro" id="IPR007120">
    <property type="entry name" value="DNA-dir_RNAP_su2_dom"/>
</dbReference>
<dbReference type="Pfam" id="PF04565">
    <property type="entry name" value="RNA_pol_Rpb2_3"/>
    <property type="match status" value="1"/>
</dbReference>
<dbReference type="GO" id="GO:0003899">
    <property type="term" value="F:DNA-directed RNA polymerase activity"/>
    <property type="evidence" value="ECO:0007669"/>
    <property type="project" value="UniProtKB-UniRule"/>
</dbReference>
<dbReference type="InterPro" id="IPR042107">
    <property type="entry name" value="DNA-dir_RNA_pol_bsu_ext_1_sf"/>
</dbReference>
<evidence type="ECO:0000259" key="11">
    <source>
        <dbReference type="Pfam" id="PF00562"/>
    </source>
</evidence>
<dbReference type="EC" id="2.7.7.6" evidence="8 10"/>
<keyword evidence="18" id="KW-1185">Reference proteome</keyword>
<dbReference type="InterPro" id="IPR007645">
    <property type="entry name" value="RNA_pol_Rpb2_3"/>
</dbReference>
<dbReference type="NCBIfam" id="TIGR02013">
    <property type="entry name" value="rpoB"/>
    <property type="match status" value="1"/>
</dbReference>
<evidence type="ECO:0000259" key="16">
    <source>
        <dbReference type="Pfam" id="PF10385"/>
    </source>
</evidence>
<feature type="domain" description="RNA polymerase Rpb2" evidence="12">
    <location>
        <begin position="1285"/>
        <end position="1359"/>
    </location>
</feature>
<dbReference type="InterPro" id="IPR007644">
    <property type="entry name" value="RNA_pol_bsu_protrusion"/>
</dbReference>
<evidence type="ECO:0000313" key="18">
    <source>
        <dbReference type="Proteomes" id="UP000600865"/>
    </source>
</evidence>
<accession>A0A918KU43</accession>
<evidence type="ECO:0000256" key="9">
    <source>
        <dbReference type="RuleBase" id="RU000434"/>
    </source>
</evidence>
<evidence type="ECO:0000256" key="7">
    <source>
        <dbReference type="ARBA" id="ARBA00048552"/>
    </source>
</evidence>
<name>A0A918KU43_9PROT</name>
<dbReference type="GO" id="GO:0006351">
    <property type="term" value="P:DNA-templated transcription"/>
    <property type="evidence" value="ECO:0007669"/>
    <property type="project" value="UniProtKB-UniRule"/>
</dbReference>
<feature type="domain" description="RNA polymerase Rpb2" evidence="13">
    <location>
        <begin position="159"/>
        <end position="230"/>
    </location>
</feature>
<dbReference type="Pfam" id="PF00562">
    <property type="entry name" value="RNA_pol_Rpb2_6"/>
    <property type="match status" value="1"/>
</dbReference>
<dbReference type="InterPro" id="IPR015712">
    <property type="entry name" value="DNA-dir_RNA_pol_su2"/>
</dbReference>
<reference evidence="17 18" key="1">
    <citation type="journal article" date="2014" name="Int. J. Syst. Evol. Microbiol.">
        <title>Complete genome sequence of Corynebacterium casei LMG S-19264T (=DSM 44701T), isolated from a smear-ripened cheese.</title>
        <authorList>
            <consortium name="US DOE Joint Genome Institute (JGI-PGF)"/>
            <person name="Walter F."/>
            <person name="Albersmeier A."/>
            <person name="Kalinowski J."/>
            <person name="Ruckert C."/>
        </authorList>
    </citation>
    <scope>NUCLEOTIDE SEQUENCE [LARGE SCALE GENOMIC DNA]</scope>
    <source>
        <strain evidence="17 18">KCTC 23968</strain>
    </source>
</reference>
<comment type="caution">
    <text evidence="17">The sequence shown here is derived from an EMBL/GenBank/DDBJ whole genome shotgun (WGS) entry which is preliminary data.</text>
</comment>
<gene>
    <name evidence="8 17" type="primary">rpoB</name>
    <name evidence="17" type="ORF">GCM10011309_27400</name>
</gene>
<comment type="similarity">
    <text evidence="8 9">Belongs to the RNA polymerase beta chain family.</text>
</comment>
<dbReference type="InterPro" id="IPR007641">
    <property type="entry name" value="RNA_pol_Rpb2_7"/>
</dbReference>
<organism evidence="17 18">
    <name type="scientific">Litorimonas cladophorae</name>
    <dbReference type="NCBI Taxonomy" id="1220491"/>
    <lineage>
        <taxon>Bacteria</taxon>
        <taxon>Pseudomonadati</taxon>
        <taxon>Pseudomonadota</taxon>
        <taxon>Alphaproteobacteria</taxon>
        <taxon>Maricaulales</taxon>
        <taxon>Robiginitomaculaceae</taxon>
    </lineage>
</organism>
<evidence type="ECO:0000256" key="3">
    <source>
        <dbReference type="ARBA" id="ARBA00022478"/>
    </source>
</evidence>
<evidence type="ECO:0000256" key="6">
    <source>
        <dbReference type="ARBA" id="ARBA00023163"/>
    </source>
</evidence>
<feature type="domain" description="RNA polymerase Rpb2" evidence="15">
    <location>
        <begin position="525"/>
        <end position="593"/>
    </location>
</feature>
<evidence type="ECO:0000256" key="5">
    <source>
        <dbReference type="ARBA" id="ARBA00022695"/>
    </source>
</evidence>
<dbReference type="HAMAP" id="MF_01321">
    <property type="entry name" value="RNApol_bact_RpoB"/>
    <property type="match status" value="1"/>
</dbReference>
<keyword evidence="6 8" id="KW-0804">Transcription</keyword>
<dbReference type="Pfam" id="PF04563">
    <property type="entry name" value="RNA_pol_Rpb2_1"/>
    <property type="match status" value="1"/>
</dbReference>
<dbReference type="CDD" id="cd00653">
    <property type="entry name" value="RNA_pol_B_RPB2"/>
    <property type="match status" value="1"/>
</dbReference>
<dbReference type="InterPro" id="IPR007642">
    <property type="entry name" value="RNA_pol_Rpb2_2"/>
</dbReference>
<evidence type="ECO:0000256" key="10">
    <source>
        <dbReference type="RuleBase" id="RU363031"/>
    </source>
</evidence>
<feature type="domain" description="RNA polymerase Rpb2" evidence="13">
    <location>
        <begin position="358"/>
        <end position="466"/>
    </location>
</feature>
<dbReference type="FunFam" id="2.40.50.100:FF:000006">
    <property type="entry name" value="DNA-directed RNA polymerase subunit beta"/>
    <property type="match status" value="1"/>
</dbReference>
<evidence type="ECO:0000256" key="8">
    <source>
        <dbReference type="HAMAP-Rule" id="MF_01321"/>
    </source>
</evidence>
<protein>
    <recommendedName>
        <fullName evidence="8 10">DNA-directed RNA polymerase subunit beta</fullName>
        <shortName evidence="8">RNAP subunit beta</shortName>
        <ecNumber evidence="8 10">2.7.7.6</ecNumber>
    </recommendedName>
    <alternativeName>
        <fullName evidence="8">RNA polymerase subunit beta</fullName>
    </alternativeName>
    <alternativeName>
        <fullName evidence="8">Transcriptase subunit beta</fullName>
    </alternativeName>
</protein>
<dbReference type="Gene3D" id="3.90.1100.10">
    <property type="match status" value="2"/>
</dbReference>
<evidence type="ECO:0000259" key="12">
    <source>
        <dbReference type="Pfam" id="PF04560"/>
    </source>
</evidence>
<comment type="subunit">
    <text evidence="8 10">The RNAP catalytic core consists of 2 alpha, 1 beta, 1 beta' and 1 omega subunit. When a sigma factor is associated with the core the holoenzyme is formed, which can initiate transcription.</text>
</comment>
<dbReference type="EMBL" id="BMYV01000004">
    <property type="protein sequence ID" value="GGX75887.1"/>
    <property type="molecule type" value="Genomic_DNA"/>
</dbReference>
<dbReference type="Gene3D" id="6.10.140.1670">
    <property type="match status" value="1"/>
</dbReference>
<evidence type="ECO:0000259" key="13">
    <source>
        <dbReference type="Pfam" id="PF04561"/>
    </source>
</evidence>
<dbReference type="Pfam" id="PF04561">
    <property type="entry name" value="RNA_pol_Rpb2_2"/>
    <property type="match status" value="2"/>
</dbReference>
<dbReference type="GO" id="GO:0032549">
    <property type="term" value="F:ribonucleoside binding"/>
    <property type="evidence" value="ECO:0007669"/>
    <property type="project" value="InterPro"/>
</dbReference>
<dbReference type="RefSeq" id="WP_189587136.1">
    <property type="nucleotide sequence ID" value="NZ_BMYV01000004.1"/>
</dbReference>
<dbReference type="PANTHER" id="PTHR20856">
    <property type="entry name" value="DNA-DIRECTED RNA POLYMERASE I SUBUNIT 2"/>
    <property type="match status" value="1"/>
</dbReference>
<keyword evidence="3 8" id="KW-0240">DNA-directed RNA polymerase</keyword>
<comment type="function">
    <text evidence="8 10">DNA-dependent RNA polymerase catalyzes the transcription of DNA into RNA using the four ribonucleoside triphosphates as substrates.</text>
</comment>
<dbReference type="SUPFAM" id="SSF64484">
    <property type="entry name" value="beta and beta-prime subunits of DNA dependent RNA-polymerase"/>
    <property type="match status" value="1"/>
</dbReference>
<feature type="domain" description="RNA polymerase beta subunit protrusion" evidence="14">
    <location>
        <begin position="27"/>
        <end position="509"/>
    </location>
</feature>
<feature type="domain" description="DNA-directed RNA polymerase subunit 2 hybrid-binding" evidence="11">
    <location>
        <begin position="730"/>
        <end position="1283"/>
    </location>
</feature>
<dbReference type="InterPro" id="IPR037034">
    <property type="entry name" value="RNA_pol_Rpb2_2_sf"/>
</dbReference>
<dbReference type="Gene3D" id="3.90.1800.10">
    <property type="entry name" value="RNA polymerase alpha subunit dimerisation domain"/>
    <property type="match status" value="1"/>
</dbReference>
<dbReference type="InterPro" id="IPR010243">
    <property type="entry name" value="RNA_pol_bsu_bac"/>
</dbReference>